<reference evidence="15 16" key="1">
    <citation type="submission" date="2016-10" db="EMBL/GenBank/DDBJ databases">
        <authorList>
            <person name="de Groot N.N."/>
        </authorList>
    </citation>
    <scope>NUCLEOTIDE SEQUENCE [LARGE SCALE GENOMIC DNA]</scope>
    <source>
        <strain evidence="15 16">DSM 19548</strain>
    </source>
</reference>
<dbReference type="InterPro" id="IPR011049">
    <property type="entry name" value="Serralysin-like_metalloprot_C"/>
</dbReference>
<keyword evidence="8 12" id="KW-0378">Hydrolase</keyword>
<dbReference type="PANTHER" id="PTHR42884">
    <property type="entry name" value="PROPROTEIN CONVERTASE SUBTILISIN/KEXIN-RELATED"/>
    <property type="match status" value="1"/>
</dbReference>
<dbReference type="AlphaFoldDB" id="A0A1I1QY08"/>
<feature type="active site" description="Charge relay system" evidence="11 12">
    <location>
        <position position="279"/>
    </location>
</feature>
<dbReference type="InterPro" id="IPR022398">
    <property type="entry name" value="Peptidase_S8_His-AS"/>
</dbReference>
<feature type="active site" description="Charge relay system" evidence="11 12">
    <location>
        <position position="76"/>
    </location>
</feature>
<dbReference type="SUPFAM" id="SSF51120">
    <property type="entry name" value="beta-Roll"/>
    <property type="match status" value="2"/>
</dbReference>
<dbReference type="SUPFAM" id="SSF52743">
    <property type="entry name" value="Subtilisin-like"/>
    <property type="match status" value="1"/>
</dbReference>
<dbReference type="RefSeq" id="WP_093362929.1">
    <property type="nucleotide sequence ID" value="NZ_FOLG01000025.1"/>
</dbReference>
<dbReference type="Pfam" id="PF01483">
    <property type="entry name" value="P_proprotein"/>
    <property type="match status" value="1"/>
</dbReference>
<dbReference type="EMBL" id="FOLG01000025">
    <property type="protein sequence ID" value="SFD26925.1"/>
    <property type="molecule type" value="Genomic_DNA"/>
</dbReference>
<dbReference type="InterPro" id="IPR002884">
    <property type="entry name" value="P_dom"/>
</dbReference>
<dbReference type="PANTHER" id="PTHR42884:SF14">
    <property type="entry name" value="NEUROENDOCRINE CONVERTASE 1"/>
    <property type="match status" value="1"/>
</dbReference>
<dbReference type="Gene3D" id="3.40.50.200">
    <property type="entry name" value="Peptidase S8/S53 domain"/>
    <property type="match status" value="1"/>
</dbReference>
<dbReference type="InterPro" id="IPR034182">
    <property type="entry name" value="Kexin/furin"/>
</dbReference>
<dbReference type="GO" id="GO:0005737">
    <property type="term" value="C:cytoplasm"/>
    <property type="evidence" value="ECO:0007669"/>
    <property type="project" value="UniProtKB-ARBA"/>
</dbReference>
<comment type="cofactor">
    <cofactor evidence="1">
        <name>Ca(2+)</name>
        <dbReference type="ChEBI" id="CHEBI:29108"/>
    </cofactor>
</comment>
<dbReference type="Pfam" id="PF00082">
    <property type="entry name" value="Peptidase_S8"/>
    <property type="match status" value="1"/>
</dbReference>
<comment type="similarity">
    <text evidence="3">Belongs to the peptidase S8 family. Furin subfamily.</text>
</comment>
<dbReference type="InterPro" id="IPR023828">
    <property type="entry name" value="Peptidase_S8_Ser-AS"/>
</dbReference>
<dbReference type="OrthoDB" id="9795675at2"/>
<evidence type="ECO:0000259" key="14">
    <source>
        <dbReference type="PROSITE" id="PS51829"/>
    </source>
</evidence>
<evidence type="ECO:0000256" key="1">
    <source>
        <dbReference type="ARBA" id="ARBA00001913"/>
    </source>
</evidence>
<feature type="region of interest" description="Disordered" evidence="13">
    <location>
        <begin position="625"/>
        <end position="647"/>
    </location>
</feature>
<keyword evidence="16" id="KW-1185">Reference proteome</keyword>
<dbReference type="PROSITE" id="PS51892">
    <property type="entry name" value="SUBTILASE"/>
    <property type="match status" value="1"/>
</dbReference>
<gene>
    <name evidence="15" type="ORF">SAMN04488094_1258</name>
</gene>
<sequence>MALPNDPLRSLQWHLDLIGDIETVWADYTGASVTVGVYDDGFEYTHDDLKTNYDATLHFRDSTSNTYDPMTTENVHGTAVAGLLGAEADNGLGGVGVAYDVTMTGINFVGDIQFEESADALTLEALAWAANFDIMNNSWGEGAGYGYLLKFPFGPSFYGGEVDPDAPGSLADPASRASLWEGEYAKISAAGRDGLGTVIVQAAGNDASNANGYALNASRFTITVASTDSEGNADPFSNWGTSILVAAPAASVTTDLMGANGANTNRDDGNYFDSFSGTSAATPIVSGVVALMLEANETLGWRDVQNILALSASLTGSAYGGAAQGSEVSTWDSNGASMWNGGGVSFHFNYGFGMVDALAAVRMAEAWSKFYASPQTSANEQHVSVAYAGSAVAVPDDAPAGETAGTAAEISLEVTDDIAIESIAVTISATHARALDTVFTLVAPDGTEIPILAREGEEYYTLGTFDSGDALMKDGFEWTFEVTAFLGMSSAGDWTLRVEDFNSDGLTGQVEGFALDIFGATAGVDDVHHFTDDFLELRTAESGRGTISDTNGGVDWMNLVAVSDDVVLDLASRSLSVGGALWATIATGSEIENAAAGDGNDALAGNGLDNAFDGGRGNDTLLGRDGNDRLWGQGGDDRLDGGRGLDRSWGGGGNDKLFGRGGKDLLVGGDGSDLLKGANAADTLKGGGGADTLVGGKGSDGMTGGKGADRFVFTSVKDSPATAQRDIITDFRSGADTIVLSAIDANANRPGDQAFRFIGDDPFSGAPRELRVVQKSDGVRVMADTDGDGSADFSLQLAGMTALPPAEDFVL</sequence>
<dbReference type="InterPro" id="IPR001343">
    <property type="entry name" value="Hemolysn_Ca-bd"/>
</dbReference>
<keyword evidence="5 12" id="KW-0645">Protease</keyword>
<dbReference type="InterPro" id="IPR015500">
    <property type="entry name" value="Peptidase_S8_subtilisin-rel"/>
</dbReference>
<evidence type="ECO:0000256" key="7">
    <source>
        <dbReference type="ARBA" id="ARBA00022737"/>
    </source>
</evidence>
<dbReference type="Gene3D" id="2.150.10.10">
    <property type="entry name" value="Serralysin-like metalloprotease, C-terminal"/>
    <property type="match status" value="2"/>
</dbReference>
<evidence type="ECO:0000313" key="16">
    <source>
        <dbReference type="Proteomes" id="UP000198728"/>
    </source>
</evidence>
<comment type="subcellular location">
    <subcellularLocation>
        <location evidence="2">Secreted</location>
    </subcellularLocation>
</comment>
<dbReference type="GO" id="GO:0012505">
    <property type="term" value="C:endomembrane system"/>
    <property type="evidence" value="ECO:0007669"/>
    <property type="project" value="UniProtKB-ARBA"/>
</dbReference>
<keyword evidence="9 12" id="KW-0720">Serine protease</keyword>
<dbReference type="CDD" id="cd04059">
    <property type="entry name" value="Peptidases_S8_Protein_convertases_Kexins_Furin-like"/>
    <property type="match status" value="1"/>
</dbReference>
<evidence type="ECO:0000256" key="11">
    <source>
        <dbReference type="PIRSR" id="PIRSR615500-1"/>
    </source>
</evidence>
<dbReference type="STRING" id="441112.SAMN04488094_1258"/>
<evidence type="ECO:0000256" key="9">
    <source>
        <dbReference type="ARBA" id="ARBA00022825"/>
    </source>
</evidence>
<dbReference type="Gene3D" id="2.60.120.260">
    <property type="entry name" value="Galactose-binding domain-like"/>
    <property type="match status" value="1"/>
</dbReference>
<dbReference type="PROSITE" id="PS00330">
    <property type="entry name" value="HEMOLYSIN_CALCIUM"/>
    <property type="match status" value="2"/>
</dbReference>
<dbReference type="GO" id="GO:0016485">
    <property type="term" value="P:protein processing"/>
    <property type="evidence" value="ECO:0007669"/>
    <property type="project" value="TreeGrafter"/>
</dbReference>
<evidence type="ECO:0000256" key="10">
    <source>
        <dbReference type="ARBA" id="ARBA00022837"/>
    </source>
</evidence>
<evidence type="ECO:0000313" key="15">
    <source>
        <dbReference type="EMBL" id="SFD26925.1"/>
    </source>
</evidence>
<evidence type="ECO:0000256" key="6">
    <source>
        <dbReference type="ARBA" id="ARBA00022729"/>
    </source>
</evidence>
<keyword evidence="7" id="KW-0677">Repeat</keyword>
<dbReference type="PRINTS" id="PR00723">
    <property type="entry name" value="SUBTILISIN"/>
</dbReference>
<dbReference type="PROSITE" id="PS00137">
    <property type="entry name" value="SUBTILASE_HIS"/>
    <property type="match status" value="1"/>
</dbReference>
<dbReference type="PROSITE" id="PS00138">
    <property type="entry name" value="SUBTILASE_SER"/>
    <property type="match status" value="1"/>
</dbReference>
<dbReference type="GO" id="GO:0016020">
    <property type="term" value="C:membrane"/>
    <property type="evidence" value="ECO:0007669"/>
    <property type="project" value="TreeGrafter"/>
</dbReference>
<dbReference type="InterPro" id="IPR018511">
    <property type="entry name" value="Hemolysin-typ_Ca-bd_CS"/>
</dbReference>
<keyword evidence="4" id="KW-0964">Secreted</keyword>
<feature type="compositionally biased region" description="Basic and acidic residues" evidence="13">
    <location>
        <begin position="635"/>
        <end position="646"/>
    </location>
</feature>
<keyword evidence="6" id="KW-0732">Signal</keyword>
<evidence type="ECO:0000256" key="5">
    <source>
        <dbReference type="ARBA" id="ARBA00022670"/>
    </source>
</evidence>
<dbReference type="SUPFAM" id="SSF49785">
    <property type="entry name" value="Galactose-binding domain-like"/>
    <property type="match status" value="1"/>
</dbReference>
<dbReference type="Pfam" id="PF08548">
    <property type="entry name" value="Peptidase_M10_C"/>
    <property type="match status" value="1"/>
</dbReference>
<organism evidence="15 16">
    <name type="scientific">Tropicimonas isoalkanivorans</name>
    <dbReference type="NCBI Taxonomy" id="441112"/>
    <lineage>
        <taxon>Bacteria</taxon>
        <taxon>Pseudomonadati</taxon>
        <taxon>Pseudomonadota</taxon>
        <taxon>Alphaproteobacteria</taxon>
        <taxon>Rhodobacterales</taxon>
        <taxon>Roseobacteraceae</taxon>
        <taxon>Tropicimonas</taxon>
    </lineage>
</organism>
<evidence type="ECO:0000256" key="13">
    <source>
        <dbReference type="SAM" id="MobiDB-lite"/>
    </source>
</evidence>
<dbReference type="InterPro" id="IPR013858">
    <property type="entry name" value="Peptidase_M10B_C"/>
</dbReference>
<feature type="domain" description="P/Homo B" evidence="14">
    <location>
        <begin position="372"/>
        <end position="523"/>
    </location>
</feature>
<dbReference type="GO" id="GO:0004252">
    <property type="term" value="F:serine-type endopeptidase activity"/>
    <property type="evidence" value="ECO:0007669"/>
    <property type="project" value="UniProtKB-UniRule"/>
</dbReference>
<dbReference type="InterPro" id="IPR008979">
    <property type="entry name" value="Galactose-bd-like_sf"/>
</dbReference>
<evidence type="ECO:0000256" key="12">
    <source>
        <dbReference type="PROSITE-ProRule" id="PRU01240"/>
    </source>
</evidence>
<dbReference type="PROSITE" id="PS51829">
    <property type="entry name" value="P_HOMO_B"/>
    <property type="match status" value="1"/>
</dbReference>
<dbReference type="Proteomes" id="UP000198728">
    <property type="component" value="Unassembled WGS sequence"/>
</dbReference>
<protein>
    <submittedName>
        <fullName evidence="15">Serine protease, subtilisin family</fullName>
    </submittedName>
</protein>
<dbReference type="Pfam" id="PF00353">
    <property type="entry name" value="HemolysinCabind"/>
    <property type="match status" value="2"/>
</dbReference>
<feature type="active site" description="Charge relay system" evidence="11 12">
    <location>
        <position position="39"/>
    </location>
</feature>
<dbReference type="GO" id="GO:0005509">
    <property type="term" value="F:calcium ion binding"/>
    <property type="evidence" value="ECO:0007669"/>
    <property type="project" value="InterPro"/>
</dbReference>
<evidence type="ECO:0000256" key="2">
    <source>
        <dbReference type="ARBA" id="ARBA00004613"/>
    </source>
</evidence>
<evidence type="ECO:0000256" key="3">
    <source>
        <dbReference type="ARBA" id="ARBA00005325"/>
    </source>
</evidence>
<dbReference type="InterPro" id="IPR036852">
    <property type="entry name" value="Peptidase_S8/S53_dom_sf"/>
</dbReference>
<name>A0A1I1QY08_9RHOB</name>
<dbReference type="InterPro" id="IPR000209">
    <property type="entry name" value="Peptidase_S8/S53_dom"/>
</dbReference>
<proteinExistence type="inferred from homology"/>
<accession>A0A1I1QY08</accession>
<dbReference type="PRINTS" id="PR00313">
    <property type="entry name" value="CABNDNGRPT"/>
</dbReference>
<keyword evidence="10" id="KW-0106">Calcium</keyword>
<evidence type="ECO:0000256" key="8">
    <source>
        <dbReference type="ARBA" id="ARBA00022801"/>
    </source>
</evidence>
<dbReference type="GO" id="GO:0005615">
    <property type="term" value="C:extracellular space"/>
    <property type="evidence" value="ECO:0007669"/>
    <property type="project" value="InterPro"/>
</dbReference>
<evidence type="ECO:0000256" key="4">
    <source>
        <dbReference type="ARBA" id="ARBA00022525"/>
    </source>
</evidence>